<dbReference type="PANTHER" id="PTHR11732">
    <property type="entry name" value="ALDO/KETO REDUCTASE"/>
    <property type="match status" value="1"/>
</dbReference>
<dbReference type="OMA" id="MVNQIFL"/>
<dbReference type="InterPro" id="IPR018170">
    <property type="entry name" value="Aldo/ket_reductase_CS"/>
</dbReference>
<evidence type="ECO:0000313" key="9">
    <source>
        <dbReference type="Proteomes" id="UP000007797"/>
    </source>
</evidence>
<sequence>MNDVLYLILYSTEYTESIDSHSPIMSSQPTIQLPSGSKIPQFGFGTWKSETNVVGEAVKTAIKTGYRHIDCAACYRNEKEVGQAFKEVFDQGIVKREDLFITSKLYNTCHEKHNVRKHCEITLRDLGLQYLDLYLIHWPVAFKYTGEVVEDPVGEDGQIEFIDVPLRETWEEMEKLVQDGLVKNIGVSNFNVQLLNDLLTFAKIKPVVNQVELHPYLAQPKLKYFCDKKNIHLTAYSPLGSGVLVNDVAVGEIAKKYKVSIPNVLCRWAIQQGFSVIPKSTNEERIKDNFKTLDFKIDDADMEILSKLDKGSRTCDPFHFWGIPVFN</sequence>
<evidence type="ECO:0000256" key="6">
    <source>
        <dbReference type="PIRSR" id="PIRSR000097-3"/>
    </source>
</evidence>
<name>F4PM21_CACFS</name>
<dbReference type="SUPFAM" id="SSF51430">
    <property type="entry name" value="NAD(P)-linked oxidoreductase"/>
    <property type="match status" value="1"/>
</dbReference>
<feature type="site" description="Lowers pKa of active site Tyr" evidence="6">
    <location>
        <position position="104"/>
    </location>
</feature>
<dbReference type="EMBL" id="GL883008">
    <property type="protein sequence ID" value="EGG22724.1"/>
    <property type="molecule type" value="Genomic_DNA"/>
</dbReference>
<dbReference type="KEGG" id="dfa:DFA_04854"/>
<evidence type="ECO:0000256" key="3">
    <source>
        <dbReference type="ARBA" id="ARBA00038955"/>
    </source>
</evidence>
<proteinExistence type="inferred from homology"/>
<accession>F4PM21</accession>
<dbReference type="InterPro" id="IPR023210">
    <property type="entry name" value="NADP_OxRdtase_dom"/>
</dbReference>
<dbReference type="GO" id="GO:0016491">
    <property type="term" value="F:oxidoreductase activity"/>
    <property type="evidence" value="ECO:0007669"/>
    <property type="project" value="UniProtKB-KW"/>
</dbReference>
<comment type="similarity">
    <text evidence="1">Belongs to the aldo/keto reductase family.</text>
</comment>
<dbReference type="STRING" id="1054147.F4PM21"/>
<dbReference type="PRINTS" id="PR00069">
    <property type="entry name" value="ALDKETRDTASE"/>
</dbReference>
<keyword evidence="9" id="KW-1185">Reference proteome</keyword>
<dbReference type="SMR" id="F4PM21"/>
<dbReference type="RefSeq" id="XP_004360575.1">
    <property type="nucleotide sequence ID" value="XM_004360518.1"/>
</dbReference>
<organism evidence="8 9">
    <name type="scientific">Cavenderia fasciculata</name>
    <name type="common">Slime mold</name>
    <name type="synonym">Dictyostelium fasciculatum</name>
    <dbReference type="NCBI Taxonomy" id="261658"/>
    <lineage>
        <taxon>Eukaryota</taxon>
        <taxon>Amoebozoa</taxon>
        <taxon>Evosea</taxon>
        <taxon>Eumycetozoa</taxon>
        <taxon>Dictyostelia</taxon>
        <taxon>Acytosteliales</taxon>
        <taxon>Cavenderiaceae</taxon>
        <taxon>Cavenderia</taxon>
    </lineage>
</organism>
<keyword evidence="2" id="KW-0560">Oxidoreductase</keyword>
<evidence type="ECO:0000256" key="1">
    <source>
        <dbReference type="ARBA" id="ARBA00007905"/>
    </source>
</evidence>
<protein>
    <recommendedName>
        <fullName evidence="3">aldose reductase</fullName>
        <ecNumber evidence="3">1.1.1.21</ecNumber>
    </recommendedName>
</protein>
<dbReference type="EC" id="1.1.1.21" evidence="3"/>
<dbReference type="PROSITE" id="PS00798">
    <property type="entry name" value="ALDOKETO_REDUCTASE_1"/>
    <property type="match status" value="1"/>
</dbReference>
<dbReference type="OrthoDB" id="416253at2759"/>
<evidence type="ECO:0000313" key="8">
    <source>
        <dbReference type="EMBL" id="EGG22724.1"/>
    </source>
</evidence>
<dbReference type="AlphaFoldDB" id="F4PM21"/>
<feature type="active site" description="Proton donor" evidence="4">
    <location>
        <position position="75"/>
    </location>
</feature>
<dbReference type="PIRSF" id="PIRSF000097">
    <property type="entry name" value="AKR"/>
    <property type="match status" value="1"/>
</dbReference>
<reference evidence="9" key="1">
    <citation type="journal article" date="2011" name="Genome Res.">
        <title>Phylogeny-wide analysis of social amoeba genomes highlights ancient origins for complex intercellular communication.</title>
        <authorList>
            <person name="Heidel A.J."/>
            <person name="Lawal H.M."/>
            <person name="Felder M."/>
            <person name="Schilde C."/>
            <person name="Helps N.R."/>
            <person name="Tunggal B."/>
            <person name="Rivero F."/>
            <person name="John U."/>
            <person name="Schleicher M."/>
            <person name="Eichinger L."/>
            <person name="Platzer M."/>
            <person name="Noegel A.A."/>
            <person name="Schaap P."/>
            <person name="Gloeckner G."/>
        </authorList>
    </citation>
    <scope>NUCLEOTIDE SEQUENCE [LARGE SCALE GENOMIC DNA]</scope>
    <source>
        <strain evidence="9">SH3</strain>
    </source>
</reference>
<dbReference type="InterPro" id="IPR036812">
    <property type="entry name" value="NAD(P)_OxRdtase_dom_sf"/>
</dbReference>
<evidence type="ECO:0000256" key="2">
    <source>
        <dbReference type="ARBA" id="ARBA00023002"/>
    </source>
</evidence>
<evidence type="ECO:0000259" key="7">
    <source>
        <dbReference type="Pfam" id="PF00248"/>
    </source>
</evidence>
<dbReference type="InterPro" id="IPR020471">
    <property type="entry name" value="AKR"/>
</dbReference>
<dbReference type="Proteomes" id="UP000007797">
    <property type="component" value="Unassembled WGS sequence"/>
</dbReference>
<evidence type="ECO:0000256" key="5">
    <source>
        <dbReference type="PIRSR" id="PIRSR000097-2"/>
    </source>
</evidence>
<feature type="binding site" evidence="5">
    <location>
        <position position="137"/>
    </location>
    <ligand>
        <name>substrate</name>
    </ligand>
</feature>
<feature type="domain" description="NADP-dependent oxidoreductase" evidence="7">
    <location>
        <begin position="43"/>
        <end position="309"/>
    </location>
</feature>
<dbReference type="FunFam" id="3.20.20.100:FF:000007">
    <property type="entry name" value="NAD(P)H-dependent D-xylose reductase xyl1"/>
    <property type="match status" value="1"/>
</dbReference>
<dbReference type="Pfam" id="PF00248">
    <property type="entry name" value="Aldo_ket_red"/>
    <property type="match status" value="1"/>
</dbReference>
<evidence type="ECO:0000256" key="4">
    <source>
        <dbReference type="PIRSR" id="PIRSR000097-1"/>
    </source>
</evidence>
<gene>
    <name evidence="8" type="primary">alrA</name>
    <name evidence="8" type="ORF">DFA_04854</name>
</gene>
<dbReference type="GeneID" id="14875573"/>
<dbReference type="PROSITE" id="PS00062">
    <property type="entry name" value="ALDOKETO_REDUCTASE_2"/>
    <property type="match status" value="1"/>
</dbReference>
<dbReference type="Gene3D" id="3.20.20.100">
    <property type="entry name" value="NADP-dependent oxidoreductase domain"/>
    <property type="match status" value="1"/>
</dbReference>